<dbReference type="KEGG" id="mgik:GO620_002695"/>
<keyword evidence="4" id="KW-1185">Reference proteome</keyword>
<name>A0A6I4HUM4_9SPHI</name>
<evidence type="ECO:0000313" key="3">
    <source>
        <dbReference type="EMBL" id="QQL50383.1"/>
    </source>
</evidence>
<feature type="chain" id="PRO_5035216750" evidence="2">
    <location>
        <begin position="23"/>
        <end position="657"/>
    </location>
</feature>
<dbReference type="RefSeq" id="WP_157522264.1">
    <property type="nucleotide sequence ID" value="NZ_CP066775.1"/>
</dbReference>
<dbReference type="Proteomes" id="UP000429232">
    <property type="component" value="Chromosome"/>
</dbReference>
<organism evidence="3 4">
    <name type="scientific">Mucilaginibacter ginkgonis</name>
    <dbReference type="NCBI Taxonomy" id="2682091"/>
    <lineage>
        <taxon>Bacteria</taxon>
        <taxon>Pseudomonadati</taxon>
        <taxon>Bacteroidota</taxon>
        <taxon>Sphingobacteriia</taxon>
        <taxon>Sphingobacteriales</taxon>
        <taxon>Sphingobacteriaceae</taxon>
        <taxon>Mucilaginibacter</taxon>
    </lineage>
</organism>
<accession>A0A6I4HUM4</accession>
<evidence type="ECO:0000256" key="2">
    <source>
        <dbReference type="SAM" id="SignalP"/>
    </source>
</evidence>
<feature type="compositionally biased region" description="Polar residues" evidence="1">
    <location>
        <begin position="593"/>
        <end position="614"/>
    </location>
</feature>
<evidence type="ECO:0000256" key="1">
    <source>
        <dbReference type="SAM" id="MobiDB-lite"/>
    </source>
</evidence>
<reference evidence="3 4" key="1">
    <citation type="submission" date="2020-12" db="EMBL/GenBank/DDBJ databases">
        <title>HMF7856_wgs.fasta genome submission.</title>
        <authorList>
            <person name="Kang H."/>
            <person name="Kim H."/>
            <person name="Joh K."/>
        </authorList>
    </citation>
    <scope>NUCLEOTIDE SEQUENCE [LARGE SCALE GENOMIC DNA]</scope>
    <source>
        <strain evidence="3 4">HMF7856</strain>
    </source>
</reference>
<proteinExistence type="predicted"/>
<keyword evidence="2" id="KW-0732">Signal</keyword>
<protein>
    <submittedName>
        <fullName evidence="3">DUF1800 domain-containing protein</fullName>
    </submittedName>
</protein>
<sequence>MKTPFKYILTLCIALISAVTLSSYFNDAHNRYTFKFPYKQAGLTREQAAAHLLSRFTYGPTPGEVQAVAKQGLENWFQQQLDAKLPDDSLNNLLRNYDALQFTNSQVAEQFPKPAQVLRMAVRDSAINKDSLRSDRKEYKDRIQAYMKQNGLRPEQELFRQFINQKILRAAYSNNQLQEVMTSFWFNHFNVSITKNDCAQFIPAYERDVIRPNALGKFGDLLLATAKSPAMLYYLDNFNSSGTPANPARAAAAANAVRQNVIRNLQNNMQDTTRAMAAINKANQARKTQGLNENYAREVMELHTLGVDGGYTQQDVTNAAKVLTGWTIYPIGTYGNAVQNLLSRFTPEQLAARGFVHEGDFMFNPNRHESAEVTVLGKTYGPNGGYPDGVDMLEMLAHKEATAKFISKKLATRFVSDNPPQKLIDKMAKTFLTQDGDIKQVLITMVSSPEFWSAASVREKTKSPMELTIGAVRALNANIKQPYQLFNWINKMGEKMYYYIAPTGFPDRGQYWINTGALLNRMNFGLAIASGRIPGVTVNLAALNQNHEPESAQAALTIYGKMLLPGRDLTQTVKRLTPMLTDPELVNKVSAASNKTTPNTDTNIKPATAMQSGSDAMLAPPKTKDLIYAKAVLTPTSNTMLAQVVGVIIGSPEYQRR</sequence>
<feature type="region of interest" description="Disordered" evidence="1">
    <location>
        <begin position="593"/>
        <end position="616"/>
    </location>
</feature>
<dbReference type="EMBL" id="CP066775">
    <property type="protein sequence ID" value="QQL50383.1"/>
    <property type="molecule type" value="Genomic_DNA"/>
</dbReference>
<dbReference type="InterPro" id="IPR014917">
    <property type="entry name" value="DUF1800"/>
</dbReference>
<dbReference type="Pfam" id="PF08811">
    <property type="entry name" value="DUF1800"/>
    <property type="match status" value="1"/>
</dbReference>
<dbReference type="AlphaFoldDB" id="A0A6I4HUM4"/>
<gene>
    <name evidence="3" type="ORF">GO620_002695</name>
</gene>
<evidence type="ECO:0000313" key="4">
    <source>
        <dbReference type="Proteomes" id="UP000429232"/>
    </source>
</evidence>
<feature type="signal peptide" evidence="2">
    <location>
        <begin position="1"/>
        <end position="22"/>
    </location>
</feature>